<organism evidence="3 4">
    <name type="scientific">Arthrobacter terricola</name>
    <dbReference type="NCBI Taxonomy" id="2547396"/>
    <lineage>
        <taxon>Bacteria</taxon>
        <taxon>Bacillati</taxon>
        <taxon>Actinomycetota</taxon>
        <taxon>Actinomycetes</taxon>
        <taxon>Micrococcales</taxon>
        <taxon>Micrococcaceae</taxon>
        <taxon>Arthrobacter</taxon>
    </lineage>
</organism>
<dbReference type="OrthoDB" id="182039at2"/>
<dbReference type="InterPro" id="IPR023631">
    <property type="entry name" value="Amidase_dom"/>
</dbReference>
<dbReference type="Gene3D" id="3.90.1300.10">
    <property type="entry name" value="Amidase signature (AS) domain"/>
    <property type="match status" value="1"/>
</dbReference>
<dbReference type="PANTHER" id="PTHR11895:SF7">
    <property type="entry name" value="GLUTAMYL-TRNA(GLN) AMIDOTRANSFERASE SUBUNIT A, MITOCHONDRIAL"/>
    <property type="match status" value="1"/>
</dbReference>
<dbReference type="AlphaFoldDB" id="A0A4R5L2L0"/>
<dbReference type="GO" id="GO:0003824">
    <property type="term" value="F:catalytic activity"/>
    <property type="evidence" value="ECO:0007669"/>
    <property type="project" value="InterPro"/>
</dbReference>
<dbReference type="EMBL" id="SMRU01000001">
    <property type="protein sequence ID" value="TDG01800.1"/>
    <property type="molecule type" value="Genomic_DNA"/>
</dbReference>
<gene>
    <name evidence="3" type="ORF">E1809_01595</name>
</gene>
<reference evidence="3 4" key="1">
    <citation type="submission" date="2019-03" db="EMBL/GenBank/DDBJ databases">
        <title>Whole genome sequence of Arthrobacter sp JH1-1.</title>
        <authorList>
            <person name="Trinh H.N."/>
        </authorList>
    </citation>
    <scope>NUCLEOTIDE SEQUENCE [LARGE SCALE GENOMIC DNA]</scope>
    <source>
        <strain evidence="3 4">JH1-1</strain>
    </source>
</reference>
<evidence type="ECO:0000256" key="1">
    <source>
        <dbReference type="ARBA" id="ARBA00009199"/>
    </source>
</evidence>
<evidence type="ECO:0000313" key="3">
    <source>
        <dbReference type="EMBL" id="TDG01800.1"/>
    </source>
</evidence>
<accession>A0A4R5L2L0</accession>
<dbReference type="SUPFAM" id="SSF75304">
    <property type="entry name" value="Amidase signature (AS) enzymes"/>
    <property type="match status" value="1"/>
</dbReference>
<comment type="caution">
    <text evidence="3">The sequence shown here is derived from an EMBL/GenBank/DDBJ whole genome shotgun (WGS) entry which is preliminary data.</text>
</comment>
<feature type="domain" description="Amidase" evidence="2">
    <location>
        <begin position="27"/>
        <end position="451"/>
    </location>
</feature>
<evidence type="ECO:0000313" key="4">
    <source>
        <dbReference type="Proteomes" id="UP000295511"/>
    </source>
</evidence>
<dbReference type="InterPro" id="IPR000120">
    <property type="entry name" value="Amidase"/>
</dbReference>
<dbReference type="PANTHER" id="PTHR11895">
    <property type="entry name" value="TRANSAMIDASE"/>
    <property type="match status" value="1"/>
</dbReference>
<keyword evidence="4" id="KW-1185">Reference proteome</keyword>
<dbReference type="Proteomes" id="UP000295511">
    <property type="component" value="Unassembled WGS sequence"/>
</dbReference>
<name>A0A4R5L2L0_9MICC</name>
<protein>
    <submittedName>
        <fullName evidence="3">Amidase</fullName>
    </submittedName>
</protein>
<proteinExistence type="inferred from homology"/>
<sequence length="481" mass="51523">MDEVLRWTDAVGQAELVRSGAVSAGELLDAGRDRIQAIDPLLHCIVAHMDPATDPGEQAAAQFPGVPFLVKDLALEIAGVPFTEGSRWLKDNVSAHDQELARRYRQAGLVILGKTNTAEFGLSPHCEPALHGPTRNPWNLALSTSGSSGGSAAAVASGMVPMAHGNDLGGSLRYPAAWCGVFGFKPTRGRVPMGPEYGDVASGLAVEHALTRSVRDSAALLDATAGPSQGDPYWAPPIERPFLQEVAQPPGKLRIAATATPNSGQHVHPDYVRVFEETVDMLSGLGHSVHEAHPEPLGRPGHQAVRNVYGGAVSWIEAYWTQRMGRRPEPGEIEPFTAANFERCRPVTASEYLLGMEELQRFSRRLAGFFEDFDVWLTPTVGWPPLPLGTLGGTEAEPLRGEKEAGRFLMFDGEYANFSGNPAMSVPLGVDSDGLPVGMSFLGRFGDEATLFRLAGQLERAAPWANRKPAALARALSPSSS</sequence>
<evidence type="ECO:0000259" key="2">
    <source>
        <dbReference type="Pfam" id="PF01425"/>
    </source>
</evidence>
<dbReference type="Pfam" id="PF01425">
    <property type="entry name" value="Amidase"/>
    <property type="match status" value="1"/>
</dbReference>
<dbReference type="InterPro" id="IPR036928">
    <property type="entry name" value="AS_sf"/>
</dbReference>
<dbReference type="RefSeq" id="WP_133202463.1">
    <property type="nucleotide sequence ID" value="NZ_SMRU01000001.1"/>
</dbReference>
<comment type="similarity">
    <text evidence="1">Belongs to the amidase family.</text>
</comment>